<organism evidence="1 2">
    <name type="scientific">Sphingosinicella xenopeptidilytica</name>
    <dbReference type="NCBI Taxonomy" id="364098"/>
    <lineage>
        <taxon>Bacteria</taxon>
        <taxon>Pseudomonadati</taxon>
        <taxon>Pseudomonadota</taxon>
        <taxon>Alphaproteobacteria</taxon>
        <taxon>Sphingomonadales</taxon>
        <taxon>Sphingosinicellaceae</taxon>
        <taxon>Sphingosinicella</taxon>
    </lineage>
</organism>
<keyword evidence="2" id="KW-1185">Reference proteome</keyword>
<name>A0ABW3C6B5_SPHXN</name>
<comment type="caution">
    <text evidence="1">The sequence shown here is derived from an EMBL/GenBank/DDBJ whole genome shotgun (WGS) entry which is preliminary data.</text>
</comment>
<evidence type="ECO:0000313" key="1">
    <source>
        <dbReference type="EMBL" id="MFD0850048.1"/>
    </source>
</evidence>
<dbReference type="RefSeq" id="WP_381493639.1">
    <property type="nucleotide sequence ID" value="NZ_JBHTIK010000015.1"/>
</dbReference>
<dbReference type="EMBL" id="JBHTIK010000015">
    <property type="protein sequence ID" value="MFD0850048.1"/>
    <property type="molecule type" value="Genomic_DNA"/>
</dbReference>
<proteinExistence type="predicted"/>
<evidence type="ECO:0008006" key="3">
    <source>
        <dbReference type="Google" id="ProtNLM"/>
    </source>
</evidence>
<protein>
    <recommendedName>
        <fullName evidence="3">DUF4164 family protein</fullName>
    </recommendedName>
</protein>
<gene>
    <name evidence="1" type="ORF">ACFQ00_17060</name>
</gene>
<evidence type="ECO:0000313" key="2">
    <source>
        <dbReference type="Proteomes" id="UP001597124"/>
    </source>
</evidence>
<accession>A0ABW3C6B5</accession>
<sequence>MDQMTGFASALTRLESALDKLERAAAGAGDTGGALAELDALRQKHRRLKDSTERAVADLDVLIASRS</sequence>
<dbReference type="Proteomes" id="UP001597124">
    <property type="component" value="Unassembled WGS sequence"/>
</dbReference>
<reference evidence="2" key="1">
    <citation type="journal article" date="2019" name="Int. J. Syst. Evol. Microbiol.">
        <title>The Global Catalogue of Microorganisms (GCM) 10K type strain sequencing project: providing services to taxonomists for standard genome sequencing and annotation.</title>
        <authorList>
            <consortium name="The Broad Institute Genomics Platform"/>
            <consortium name="The Broad Institute Genome Sequencing Center for Infectious Disease"/>
            <person name="Wu L."/>
            <person name="Ma J."/>
        </authorList>
    </citation>
    <scope>NUCLEOTIDE SEQUENCE [LARGE SCALE GENOMIC DNA]</scope>
    <source>
        <strain evidence="2">CCUG 52537</strain>
    </source>
</reference>